<dbReference type="CDD" id="cd20620">
    <property type="entry name" value="CYP132-like"/>
    <property type="match status" value="1"/>
</dbReference>
<dbReference type="EMBL" id="CP035758">
    <property type="protein sequence ID" value="QBD78059.1"/>
    <property type="molecule type" value="Genomic_DNA"/>
</dbReference>
<dbReference type="InterPro" id="IPR036396">
    <property type="entry name" value="Cyt_P450_sf"/>
</dbReference>
<evidence type="ECO:0000256" key="2">
    <source>
        <dbReference type="ARBA" id="ARBA00022617"/>
    </source>
</evidence>
<evidence type="ECO:0000256" key="3">
    <source>
        <dbReference type="ARBA" id="ARBA00022723"/>
    </source>
</evidence>
<proteinExistence type="inferred from homology"/>
<dbReference type="Proteomes" id="UP000290365">
    <property type="component" value="Chromosome"/>
</dbReference>
<dbReference type="Gene3D" id="1.10.630.10">
    <property type="entry name" value="Cytochrome P450"/>
    <property type="match status" value="1"/>
</dbReference>
<accession>A0A4P6JRG8</accession>
<dbReference type="AlphaFoldDB" id="A0A4P6JRG8"/>
<dbReference type="InterPro" id="IPR050196">
    <property type="entry name" value="Cytochrome_P450_Monoox"/>
</dbReference>
<keyword evidence="2 7" id="KW-0349">Heme</keyword>
<keyword evidence="5 7" id="KW-0408">Iron</keyword>
<evidence type="ECO:0000313" key="9">
    <source>
        <dbReference type="EMBL" id="QBD78059.1"/>
    </source>
</evidence>
<reference evidence="9 10" key="1">
    <citation type="submission" date="2019-01" db="EMBL/GenBank/DDBJ databases">
        <title>Ktedonosporobacter rubrisoli SCAWS-G2.</title>
        <authorList>
            <person name="Huang Y."/>
            <person name="Yan B."/>
        </authorList>
    </citation>
    <scope>NUCLEOTIDE SEQUENCE [LARGE SCALE GENOMIC DNA]</scope>
    <source>
        <strain evidence="9 10">SCAWS-G2</strain>
    </source>
</reference>
<dbReference type="PRINTS" id="PR00385">
    <property type="entry name" value="P450"/>
</dbReference>
<dbReference type="InterPro" id="IPR001128">
    <property type="entry name" value="Cyt_P450"/>
</dbReference>
<comment type="similarity">
    <text evidence="1 8">Belongs to the cytochrome P450 family.</text>
</comment>
<evidence type="ECO:0000256" key="5">
    <source>
        <dbReference type="ARBA" id="ARBA00023004"/>
    </source>
</evidence>
<dbReference type="InterPro" id="IPR002401">
    <property type="entry name" value="Cyt_P450_E_grp-I"/>
</dbReference>
<dbReference type="GO" id="GO:0020037">
    <property type="term" value="F:heme binding"/>
    <property type="evidence" value="ECO:0007669"/>
    <property type="project" value="InterPro"/>
</dbReference>
<dbReference type="KEGG" id="kbs:EPA93_19490"/>
<keyword evidence="10" id="KW-1185">Reference proteome</keyword>
<evidence type="ECO:0000256" key="6">
    <source>
        <dbReference type="ARBA" id="ARBA00023033"/>
    </source>
</evidence>
<dbReference type="GO" id="GO:0005506">
    <property type="term" value="F:iron ion binding"/>
    <property type="evidence" value="ECO:0007669"/>
    <property type="project" value="InterPro"/>
</dbReference>
<keyword evidence="3 7" id="KW-0479">Metal-binding</keyword>
<evidence type="ECO:0000313" key="10">
    <source>
        <dbReference type="Proteomes" id="UP000290365"/>
    </source>
</evidence>
<keyword evidence="6 8" id="KW-0503">Monooxygenase</keyword>
<sequence>MSTKQEIAFTSTSRAINRYAYVIAHKQLRDYNYVEKNIKKARSSQENFMALATGQVPKKVIPAPESNFFVGNIFDLQRDPMNFYLYLHKTYGDIVRFRVFANIYVYLIFHPDDIDYTLRRNHQNYHRGVAHRRLRSLLGDGLLTSEGKAWLHERRLMQPAFHRQRIASFASLMTTLTETMLERWQTLQEPTILDIPAEMMNLALQIVGQALFSTNTSQKVITVGKALTTALEHINHKFYHFTWPDFIPVVSNRRYKQALHTLDSVVQTIIQERRLSKEDHEDLLSILLNARDETTGEGMSDQQLRDEVMTLILAGHETTASTLAWAWYLLSQHPKIESKLHAELASVLGGRTPTLDDLPQLPYSRMIIDEVLRLYPPSWGMSRRTHTDDEIRGYHIPANSEIAIVQYVTHRHPDFWERPEEFDPERFAPAHSAQRPHFAYFPFGGGPRLCIGNNFALMEAQLALATIAQRYRFLPLTERVVKPEPLVTLRMQGGLRMLALKRR</sequence>
<organism evidence="9 10">
    <name type="scientific">Ktedonosporobacter rubrisoli</name>
    <dbReference type="NCBI Taxonomy" id="2509675"/>
    <lineage>
        <taxon>Bacteria</taxon>
        <taxon>Bacillati</taxon>
        <taxon>Chloroflexota</taxon>
        <taxon>Ktedonobacteria</taxon>
        <taxon>Ktedonobacterales</taxon>
        <taxon>Ktedonosporobacteraceae</taxon>
        <taxon>Ktedonosporobacter</taxon>
    </lineage>
</organism>
<name>A0A4P6JRG8_KTERU</name>
<dbReference type="OrthoDB" id="140159at2"/>
<evidence type="ECO:0000256" key="4">
    <source>
        <dbReference type="ARBA" id="ARBA00023002"/>
    </source>
</evidence>
<keyword evidence="4 8" id="KW-0560">Oxidoreductase</keyword>
<evidence type="ECO:0000256" key="1">
    <source>
        <dbReference type="ARBA" id="ARBA00010617"/>
    </source>
</evidence>
<dbReference type="PANTHER" id="PTHR24291">
    <property type="entry name" value="CYTOCHROME P450 FAMILY 4"/>
    <property type="match status" value="1"/>
</dbReference>
<dbReference type="PRINTS" id="PR00463">
    <property type="entry name" value="EP450I"/>
</dbReference>
<dbReference type="PROSITE" id="PS00086">
    <property type="entry name" value="CYTOCHROME_P450"/>
    <property type="match status" value="1"/>
</dbReference>
<dbReference type="GO" id="GO:0004497">
    <property type="term" value="F:monooxygenase activity"/>
    <property type="evidence" value="ECO:0007669"/>
    <property type="project" value="UniProtKB-KW"/>
</dbReference>
<protein>
    <submittedName>
        <fullName evidence="9">Cytochrome P450</fullName>
    </submittedName>
</protein>
<comment type="cofactor">
    <cofactor evidence="7">
        <name>heme</name>
        <dbReference type="ChEBI" id="CHEBI:30413"/>
    </cofactor>
</comment>
<dbReference type="GO" id="GO:0016705">
    <property type="term" value="F:oxidoreductase activity, acting on paired donors, with incorporation or reduction of molecular oxygen"/>
    <property type="evidence" value="ECO:0007669"/>
    <property type="project" value="InterPro"/>
</dbReference>
<dbReference type="PANTHER" id="PTHR24291:SF50">
    <property type="entry name" value="BIFUNCTIONAL ALBAFLAVENONE MONOOXYGENASE_TERPENE SYNTHASE"/>
    <property type="match status" value="1"/>
</dbReference>
<evidence type="ECO:0000256" key="8">
    <source>
        <dbReference type="RuleBase" id="RU000461"/>
    </source>
</evidence>
<dbReference type="SUPFAM" id="SSF48264">
    <property type="entry name" value="Cytochrome P450"/>
    <property type="match status" value="1"/>
</dbReference>
<evidence type="ECO:0000256" key="7">
    <source>
        <dbReference type="PIRSR" id="PIRSR602401-1"/>
    </source>
</evidence>
<feature type="binding site" description="axial binding residue" evidence="7">
    <location>
        <position position="450"/>
    </location>
    <ligand>
        <name>heme</name>
        <dbReference type="ChEBI" id="CHEBI:30413"/>
    </ligand>
    <ligandPart>
        <name>Fe</name>
        <dbReference type="ChEBI" id="CHEBI:18248"/>
    </ligandPart>
</feature>
<gene>
    <name evidence="9" type="ORF">EPA93_19490</name>
</gene>
<dbReference type="Pfam" id="PF00067">
    <property type="entry name" value="p450"/>
    <property type="match status" value="1"/>
</dbReference>
<dbReference type="InterPro" id="IPR017972">
    <property type="entry name" value="Cyt_P450_CS"/>
</dbReference>